<keyword evidence="3" id="KW-1185">Reference proteome</keyword>
<reference evidence="2 3" key="1">
    <citation type="submission" date="2019-10" db="EMBL/GenBank/DDBJ databases">
        <title>Assembly and Annotation for the nematode Trichostrongylus colubriformis.</title>
        <authorList>
            <person name="Martin J."/>
        </authorList>
    </citation>
    <scope>NUCLEOTIDE SEQUENCE [LARGE SCALE GENOMIC DNA]</scope>
    <source>
        <strain evidence="2">G859</strain>
        <tissue evidence="2">Whole worm</tissue>
    </source>
</reference>
<evidence type="ECO:0000313" key="2">
    <source>
        <dbReference type="EMBL" id="KAK5969201.1"/>
    </source>
</evidence>
<dbReference type="GO" id="GO:0005777">
    <property type="term" value="C:peroxisome"/>
    <property type="evidence" value="ECO:0007669"/>
    <property type="project" value="InterPro"/>
</dbReference>
<proteinExistence type="predicted"/>
<accession>A0AAN8EVT0</accession>
<comment type="pathway">
    <text evidence="1">Lipid metabolism.</text>
</comment>
<protein>
    <submittedName>
        <fullName evidence="2">Uncharacterized protein</fullName>
    </submittedName>
</protein>
<dbReference type="EMBL" id="WIXE01020458">
    <property type="protein sequence ID" value="KAK5969201.1"/>
    <property type="molecule type" value="Genomic_DNA"/>
</dbReference>
<dbReference type="AlphaFoldDB" id="A0AAN8EVT0"/>
<dbReference type="InterPro" id="IPR012258">
    <property type="entry name" value="Acyl-CoA_oxidase"/>
</dbReference>
<evidence type="ECO:0000313" key="3">
    <source>
        <dbReference type="Proteomes" id="UP001331761"/>
    </source>
</evidence>
<dbReference type="GO" id="GO:0005504">
    <property type="term" value="F:fatty acid binding"/>
    <property type="evidence" value="ECO:0007669"/>
    <property type="project" value="TreeGrafter"/>
</dbReference>
<comment type="caution">
    <text evidence="2">The sequence shown here is derived from an EMBL/GenBank/DDBJ whole genome shotgun (WGS) entry which is preliminary data.</text>
</comment>
<organism evidence="2 3">
    <name type="scientific">Trichostrongylus colubriformis</name>
    <name type="common">Black scour worm</name>
    <dbReference type="NCBI Taxonomy" id="6319"/>
    <lineage>
        <taxon>Eukaryota</taxon>
        <taxon>Metazoa</taxon>
        <taxon>Ecdysozoa</taxon>
        <taxon>Nematoda</taxon>
        <taxon>Chromadorea</taxon>
        <taxon>Rhabditida</taxon>
        <taxon>Rhabditina</taxon>
        <taxon>Rhabditomorpha</taxon>
        <taxon>Strongyloidea</taxon>
        <taxon>Trichostrongylidae</taxon>
        <taxon>Trichostrongylus</taxon>
    </lineage>
</organism>
<dbReference type="GO" id="GO:0016402">
    <property type="term" value="F:pristanoyl-CoA oxidase activity"/>
    <property type="evidence" value="ECO:0007669"/>
    <property type="project" value="TreeGrafter"/>
</dbReference>
<dbReference type="Proteomes" id="UP001331761">
    <property type="component" value="Unassembled WGS sequence"/>
</dbReference>
<dbReference type="GO" id="GO:0033540">
    <property type="term" value="P:fatty acid beta-oxidation using acyl-CoA oxidase"/>
    <property type="evidence" value="ECO:0007669"/>
    <property type="project" value="TreeGrafter"/>
</dbReference>
<evidence type="ECO:0000256" key="1">
    <source>
        <dbReference type="ARBA" id="ARBA00005189"/>
    </source>
</evidence>
<dbReference type="GO" id="GO:0071949">
    <property type="term" value="F:FAD binding"/>
    <property type="evidence" value="ECO:0007669"/>
    <property type="project" value="InterPro"/>
</dbReference>
<dbReference type="GO" id="GO:0055088">
    <property type="term" value="P:lipid homeostasis"/>
    <property type="evidence" value="ECO:0007669"/>
    <property type="project" value="TreeGrafter"/>
</dbReference>
<sequence>MTSSLDKYRVLATFKWQALRDVVEGEDNVRIKNQIYETLRKDSLFARNYDRPSLEQLRELNHRRWKRIVELKLPLDQYSDPQGYQCLMEVLETYDQGLSARIALHSSVFGMAVASMGTKRHEELIRKTKANEVTIFWILAIADG</sequence>
<dbReference type="PANTHER" id="PTHR10909">
    <property type="entry name" value="ELECTRON TRANSPORT OXIDOREDUCTASE"/>
    <property type="match status" value="1"/>
</dbReference>
<name>A0AAN8EVT0_TRICO</name>
<dbReference type="PANTHER" id="PTHR10909:SF390">
    <property type="entry name" value="PEROXISOMAL ACYL-COENZYME A OXIDASE 3"/>
    <property type="match status" value="1"/>
</dbReference>
<gene>
    <name evidence="2" type="ORF">GCK32_018360</name>
</gene>